<dbReference type="AlphaFoldDB" id="A0AAV4EWU1"/>
<protein>
    <submittedName>
        <fullName evidence="3">HAUS augmin-like complex subunit 6</fullName>
    </submittedName>
</protein>
<dbReference type="InterPro" id="IPR036397">
    <property type="entry name" value="RNaseH_sf"/>
</dbReference>
<organism evidence="3 4">
    <name type="scientific">Elysia marginata</name>
    <dbReference type="NCBI Taxonomy" id="1093978"/>
    <lineage>
        <taxon>Eukaryota</taxon>
        <taxon>Metazoa</taxon>
        <taxon>Spiralia</taxon>
        <taxon>Lophotrochozoa</taxon>
        <taxon>Mollusca</taxon>
        <taxon>Gastropoda</taxon>
        <taxon>Heterobranchia</taxon>
        <taxon>Euthyneura</taxon>
        <taxon>Panpulmonata</taxon>
        <taxon>Sacoglossa</taxon>
        <taxon>Placobranchoidea</taxon>
        <taxon>Plakobranchidae</taxon>
        <taxon>Elysia</taxon>
    </lineage>
</organism>
<dbReference type="Pfam" id="PF14661">
    <property type="entry name" value="HAUS6_N"/>
    <property type="match status" value="1"/>
</dbReference>
<dbReference type="GO" id="GO:0008017">
    <property type="term" value="F:microtubule binding"/>
    <property type="evidence" value="ECO:0007669"/>
    <property type="project" value="TreeGrafter"/>
</dbReference>
<evidence type="ECO:0000313" key="4">
    <source>
        <dbReference type="Proteomes" id="UP000762676"/>
    </source>
</evidence>
<gene>
    <name evidence="3" type="ORF">ElyMa_000186800</name>
</gene>
<dbReference type="GO" id="GO:0070652">
    <property type="term" value="C:HAUS complex"/>
    <property type="evidence" value="ECO:0007669"/>
    <property type="project" value="InterPro"/>
</dbReference>
<dbReference type="GO" id="GO:0051225">
    <property type="term" value="P:spindle assembly"/>
    <property type="evidence" value="ECO:0007669"/>
    <property type="project" value="InterPro"/>
</dbReference>
<evidence type="ECO:0000256" key="1">
    <source>
        <dbReference type="SAM" id="Coils"/>
    </source>
</evidence>
<reference evidence="3 4" key="1">
    <citation type="journal article" date="2021" name="Elife">
        <title>Chloroplast acquisition without the gene transfer in kleptoplastic sea slugs, Plakobranchus ocellatus.</title>
        <authorList>
            <person name="Maeda T."/>
            <person name="Takahashi S."/>
            <person name="Yoshida T."/>
            <person name="Shimamura S."/>
            <person name="Takaki Y."/>
            <person name="Nagai Y."/>
            <person name="Toyoda A."/>
            <person name="Suzuki Y."/>
            <person name="Arimoto A."/>
            <person name="Ishii H."/>
            <person name="Satoh N."/>
            <person name="Nishiyama T."/>
            <person name="Hasebe M."/>
            <person name="Maruyama T."/>
            <person name="Minagawa J."/>
            <person name="Obokata J."/>
            <person name="Shigenobu S."/>
        </authorList>
    </citation>
    <scope>NUCLEOTIDE SEQUENCE [LARGE SCALE GENOMIC DNA]</scope>
</reference>
<keyword evidence="4" id="KW-1185">Reference proteome</keyword>
<accession>A0AAV4EWU1</accession>
<dbReference type="PANTHER" id="PTHR16151:SF2">
    <property type="entry name" value="HAUS AUGMIN-LIKE COMPLEX SUBUNIT 6"/>
    <property type="match status" value="1"/>
</dbReference>
<dbReference type="EMBL" id="BMAT01000359">
    <property type="protein sequence ID" value="GFR64790.1"/>
    <property type="molecule type" value="Genomic_DNA"/>
</dbReference>
<dbReference type="PANTHER" id="PTHR16151">
    <property type="entry name" value="HAUS AUGMIN-LIKE COMPLEX SUBUNIT 6"/>
    <property type="match status" value="1"/>
</dbReference>
<name>A0AAV4EWU1_9GAST</name>
<proteinExistence type="predicted"/>
<feature type="domain" description="HAUS augmin-like complex subunit 6 N-terminal" evidence="2">
    <location>
        <begin position="10"/>
        <end position="261"/>
    </location>
</feature>
<dbReference type="InterPro" id="IPR028163">
    <property type="entry name" value="HAUS_6_N"/>
</dbReference>
<keyword evidence="1" id="KW-0175">Coiled coil</keyword>
<dbReference type="InterPro" id="IPR026797">
    <property type="entry name" value="HAUS_6"/>
</dbReference>
<evidence type="ECO:0000259" key="2">
    <source>
        <dbReference type="Pfam" id="PF14661"/>
    </source>
</evidence>
<comment type="caution">
    <text evidence="3">The sequence shown here is derived from an EMBL/GenBank/DDBJ whole genome shotgun (WGS) entry which is preliminary data.</text>
</comment>
<dbReference type="Gene3D" id="3.30.420.10">
    <property type="entry name" value="Ribonuclease H-like superfamily/Ribonuclease H"/>
    <property type="match status" value="1"/>
</dbReference>
<feature type="coiled-coil region" evidence="1">
    <location>
        <begin position="198"/>
        <end position="225"/>
    </location>
</feature>
<evidence type="ECO:0000313" key="3">
    <source>
        <dbReference type="EMBL" id="GFR64790.1"/>
    </source>
</evidence>
<sequence>MDVEAMNTVLFTNLQLLGMDIIAMEGKYHIPFSKDMFNLPNKAGSEAVLHFLFDRLNPSLFKEQFRDCWPVVDRKAEMQFRKVCNTWLSSIQADNPDAHLPRINASLLLSPGGRKFIHLLYKFSSYVLTQAMTKEHGYDMREDLTYPLLNRSSFGDIMSTALEDSCLQLHASCFEQLHLTVAANRKWRESGDELVKTYRRLSRSKRDHENEKRQLVNTLAENAQKQGLSLPAKRTVSMFDSGEDIYSRHRGKRMEKARSKWDEVHKFSEDMRDKRNILKGVILVDFLSRGETVNSDSYIDTLKRLWARIVRVRSDMDIGNVLLLHHNALPHTSVITRETIASFGWIILPHPSYSPDLAHSDYHLFGSMKQGLRCKHYENDLEV</sequence>
<dbReference type="GO" id="GO:0003676">
    <property type="term" value="F:nucleic acid binding"/>
    <property type="evidence" value="ECO:0007669"/>
    <property type="project" value="InterPro"/>
</dbReference>
<dbReference type="Proteomes" id="UP000762676">
    <property type="component" value="Unassembled WGS sequence"/>
</dbReference>
<dbReference type="GO" id="GO:1990498">
    <property type="term" value="C:mitotic spindle microtubule"/>
    <property type="evidence" value="ECO:0007669"/>
    <property type="project" value="TreeGrafter"/>
</dbReference>